<name>A0AC58SB88_TOBAC</name>
<dbReference type="Proteomes" id="UP000790787">
    <property type="component" value="Chromosome 2"/>
</dbReference>
<reference evidence="1" key="1">
    <citation type="journal article" date="2014" name="Nat. Commun.">
        <title>The tobacco genome sequence and its comparison with those of tomato and potato.</title>
        <authorList>
            <person name="Sierro N."/>
            <person name="Battey J.N."/>
            <person name="Ouadi S."/>
            <person name="Bakaher N."/>
            <person name="Bovet L."/>
            <person name="Willig A."/>
            <person name="Goepfert S."/>
            <person name="Peitsch M.C."/>
            <person name="Ivanov N.V."/>
        </authorList>
    </citation>
    <scope>NUCLEOTIDE SEQUENCE [LARGE SCALE GENOMIC DNA]</scope>
</reference>
<gene>
    <name evidence="2" type="primary">LOC142166792</name>
</gene>
<accession>A0AC58SB88</accession>
<reference evidence="2" key="2">
    <citation type="submission" date="2025-08" db="UniProtKB">
        <authorList>
            <consortium name="RefSeq"/>
        </authorList>
    </citation>
    <scope>IDENTIFICATION</scope>
    <source>
        <tissue evidence="2">Leaf</tissue>
    </source>
</reference>
<sequence length="395" mass="45486">MLKQLCVNIPFTEVLTQMPVYAKFLKEILSSKRKLEEMTMVKLNAHCSAILQNNIPQKCGDLVNFTIPYPLGSEKFDKALCDSGASINLMSLYVFRKLEGELGVIKFVPVSLQLADQTTIIPNGIIKEISVRVDKFVFPMDFIIVDMKMNKERMKKYPYDEASAYSCFKLDVVGELAKNHKLEKLVGDSLERCITQSSTLEDEEHEIKKEVEALDTDNQVVDEDEFKKEMIKPKLELKIISSGEKSDSAYRPLNIEVSAEQERVKATSDAMDGMIRRCIPEGKMESILSHYHDGAAGGHYGGNRIVAKVMESNFYWPSLYKDARYYVAACDKCQRTGEHIMSHMNELEEFRLDMYENARIFKENMKKWHDRLIKPKEFHEGENVLLYNSRLRLFP</sequence>
<organism evidence="1 2">
    <name type="scientific">Nicotiana tabacum</name>
    <name type="common">Common tobacco</name>
    <dbReference type="NCBI Taxonomy" id="4097"/>
    <lineage>
        <taxon>Eukaryota</taxon>
        <taxon>Viridiplantae</taxon>
        <taxon>Streptophyta</taxon>
        <taxon>Embryophyta</taxon>
        <taxon>Tracheophyta</taxon>
        <taxon>Spermatophyta</taxon>
        <taxon>Magnoliopsida</taxon>
        <taxon>eudicotyledons</taxon>
        <taxon>Gunneridae</taxon>
        <taxon>Pentapetalae</taxon>
        <taxon>asterids</taxon>
        <taxon>lamiids</taxon>
        <taxon>Solanales</taxon>
        <taxon>Solanaceae</taxon>
        <taxon>Nicotianoideae</taxon>
        <taxon>Nicotianeae</taxon>
        <taxon>Nicotiana</taxon>
    </lineage>
</organism>
<protein>
    <submittedName>
        <fullName evidence="2">Uncharacterized protein LOC142166792</fullName>
    </submittedName>
</protein>
<evidence type="ECO:0000313" key="2">
    <source>
        <dbReference type="RefSeq" id="XP_075082233.1"/>
    </source>
</evidence>
<keyword evidence="1" id="KW-1185">Reference proteome</keyword>
<evidence type="ECO:0000313" key="1">
    <source>
        <dbReference type="Proteomes" id="UP000790787"/>
    </source>
</evidence>
<proteinExistence type="predicted"/>
<dbReference type="RefSeq" id="XP_075082233.1">
    <property type="nucleotide sequence ID" value="XM_075226132.1"/>
</dbReference>